<organism evidence="1 2">
    <name type="scientific">Eumeta variegata</name>
    <name type="common">Bagworm moth</name>
    <name type="synonym">Eumeta japonica</name>
    <dbReference type="NCBI Taxonomy" id="151549"/>
    <lineage>
        <taxon>Eukaryota</taxon>
        <taxon>Metazoa</taxon>
        <taxon>Ecdysozoa</taxon>
        <taxon>Arthropoda</taxon>
        <taxon>Hexapoda</taxon>
        <taxon>Insecta</taxon>
        <taxon>Pterygota</taxon>
        <taxon>Neoptera</taxon>
        <taxon>Endopterygota</taxon>
        <taxon>Lepidoptera</taxon>
        <taxon>Glossata</taxon>
        <taxon>Ditrysia</taxon>
        <taxon>Tineoidea</taxon>
        <taxon>Psychidae</taxon>
        <taxon>Oiketicinae</taxon>
        <taxon>Eumeta</taxon>
    </lineage>
</organism>
<comment type="caution">
    <text evidence="1">The sequence shown here is derived from an EMBL/GenBank/DDBJ whole genome shotgun (WGS) entry which is preliminary data.</text>
</comment>
<proteinExistence type="predicted"/>
<gene>
    <name evidence="1" type="ORF">EVAR_92366_1</name>
</gene>
<evidence type="ECO:0000313" key="2">
    <source>
        <dbReference type="Proteomes" id="UP000299102"/>
    </source>
</evidence>
<evidence type="ECO:0000313" key="1">
    <source>
        <dbReference type="EMBL" id="GBP14374.1"/>
    </source>
</evidence>
<dbReference type="EMBL" id="BGZK01000063">
    <property type="protein sequence ID" value="GBP14374.1"/>
    <property type="molecule type" value="Genomic_DNA"/>
</dbReference>
<protein>
    <submittedName>
        <fullName evidence="1">Uncharacterized protein</fullName>
    </submittedName>
</protein>
<reference evidence="1 2" key="1">
    <citation type="journal article" date="2019" name="Commun. Biol.">
        <title>The bagworm genome reveals a unique fibroin gene that provides high tensile strength.</title>
        <authorList>
            <person name="Kono N."/>
            <person name="Nakamura H."/>
            <person name="Ohtoshi R."/>
            <person name="Tomita M."/>
            <person name="Numata K."/>
            <person name="Arakawa K."/>
        </authorList>
    </citation>
    <scope>NUCLEOTIDE SEQUENCE [LARGE SCALE GENOMIC DNA]</scope>
</reference>
<dbReference type="Proteomes" id="UP000299102">
    <property type="component" value="Unassembled WGS sequence"/>
</dbReference>
<accession>A0A4C1TJV3</accession>
<dbReference type="AlphaFoldDB" id="A0A4C1TJV3"/>
<name>A0A4C1TJV3_EUMVA</name>
<sequence>MLSTGTAVLSTTGCSSADCYSCQHKESGEGVQEHGWTNSLPEEHKLERGARQGEVSLPILFTLYLRGLLLVSLVSLDRLHLHQVEELSTCMIADLP</sequence>
<keyword evidence="2" id="KW-1185">Reference proteome</keyword>